<feature type="non-terminal residue" evidence="2">
    <location>
        <position position="1"/>
    </location>
</feature>
<dbReference type="Gene3D" id="2.40.70.10">
    <property type="entry name" value="Acid Proteases"/>
    <property type="match status" value="1"/>
</dbReference>
<evidence type="ECO:0000313" key="3">
    <source>
        <dbReference type="Proteomes" id="UP001234989"/>
    </source>
</evidence>
<sequence>SVERQGITKDLCQLASLGVHLFEYPDEGVIVQNTAKSSLVVEVKEKQYTDPILLKLKENVHQGTLSIFSHIVYVLIDPGSTLSYVTPLIAEKFKRTPELLVKPFEVSTPIGDSIIARRVYRNCIVTVCDRDTLADLVELEMVDFDVIMGMDWLASCYATVDCRTKTLHFHFPKEAVLEWKGNIGTSRGDWVFLKVSPMKGVMRFGKIGKLSPRYIGPYKIIRRVGQVAYELELPQELSSVHPVFHVSMLRKWIGDPSHITPTEDVQVTADLTYEEVPIAILDRQVRKLRNKEVASVKVLWRNQQVEEVTWEAEEAMKLKYPHLFQIHEKDENA</sequence>
<gene>
    <name evidence="2" type="ORF">MTR67_030928</name>
</gene>
<dbReference type="SUPFAM" id="SSF54160">
    <property type="entry name" value="Chromo domain-like"/>
    <property type="match status" value="1"/>
</dbReference>
<keyword evidence="3" id="KW-1185">Reference proteome</keyword>
<dbReference type="Pfam" id="PF24626">
    <property type="entry name" value="SH3_Tf2-1"/>
    <property type="match status" value="1"/>
</dbReference>
<dbReference type="SUPFAM" id="SSF50630">
    <property type="entry name" value="Acid proteases"/>
    <property type="match status" value="1"/>
</dbReference>
<dbReference type="Pfam" id="PF08284">
    <property type="entry name" value="RVP_2"/>
    <property type="match status" value="1"/>
</dbReference>
<reference evidence="2" key="1">
    <citation type="submission" date="2023-08" db="EMBL/GenBank/DDBJ databases">
        <title>A de novo genome assembly of Solanum verrucosum Schlechtendal, a Mexican diploid species geographically isolated from the other diploid A-genome species in potato relatives.</title>
        <authorList>
            <person name="Hosaka K."/>
        </authorList>
    </citation>
    <scope>NUCLEOTIDE SEQUENCE</scope>
    <source>
        <tissue evidence="2">Young leaves</tissue>
    </source>
</reference>
<dbReference type="Proteomes" id="UP001234989">
    <property type="component" value="Chromosome 7"/>
</dbReference>
<evidence type="ECO:0000259" key="1">
    <source>
        <dbReference type="Pfam" id="PF24626"/>
    </source>
</evidence>
<dbReference type="EMBL" id="CP133618">
    <property type="protein sequence ID" value="WMV37543.1"/>
    <property type="molecule type" value="Genomic_DNA"/>
</dbReference>
<dbReference type="PANTHER" id="PTHR46148">
    <property type="entry name" value="CHROMO DOMAIN-CONTAINING PROTEIN"/>
    <property type="match status" value="1"/>
</dbReference>
<evidence type="ECO:0000313" key="2">
    <source>
        <dbReference type="EMBL" id="WMV37543.1"/>
    </source>
</evidence>
<proteinExistence type="predicted"/>
<protein>
    <recommendedName>
        <fullName evidence="1">Tf2-1-like SH3-like domain-containing protein</fullName>
    </recommendedName>
</protein>
<dbReference type="AlphaFoldDB" id="A0AAF0U1I0"/>
<accession>A0AAF0U1I0</accession>
<dbReference type="InterPro" id="IPR021109">
    <property type="entry name" value="Peptidase_aspartic_dom_sf"/>
</dbReference>
<organism evidence="2 3">
    <name type="scientific">Solanum verrucosum</name>
    <dbReference type="NCBI Taxonomy" id="315347"/>
    <lineage>
        <taxon>Eukaryota</taxon>
        <taxon>Viridiplantae</taxon>
        <taxon>Streptophyta</taxon>
        <taxon>Embryophyta</taxon>
        <taxon>Tracheophyta</taxon>
        <taxon>Spermatophyta</taxon>
        <taxon>Magnoliopsida</taxon>
        <taxon>eudicotyledons</taxon>
        <taxon>Gunneridae</taxon>
        <taxon>Pentapetalae</taxon>
        <taxon>asterids</taxon>
        <taxon>lamiids</taxon>
        <taxon>Solanales</taxon>
        <taxon>Solanaceae</taxon>
        <taxon>Solanoideae</taxon>
        <taxon>Solaneae</taxon>
        <taxon>Solanum</taxon>
    </lineage>
</organism>
<dbReference type="PANTHER" id="PTHR46148:SF58">
    <property type="entry name" value="RETROTRANSPOSON PROTEIN"/>
    <property type="match status" value="1"/>
</dbReference>
<dbReference type="InterPro" id="IPR016197">
    <property type="entry name" value="Chromo-like_dom_sf"/>
</dbReference>
<name>A0AAF0U1I0_SOLVR</name>
<feature type="domain" description="Tf2-1-like SH3-like" evidence="1">
    <location>
        <begin position="188"/>
        <end position="252"/>
    </location>
</feature>
<dbReference type="CDD" id="cd00303">
    <property type="entry name" value="retropepsin_like"/>
    <property type="match status" value="1"/>
</dbReference>
<dbReference type="InterPro" id="IPR056924">
    <property type="entry name" value="SH3_Tf2-1"/>
</dbReference>